<keyword evidence="14 25" id="KW-0472">Membrane</keyword>
<evidence type="ECO:0000256" key="9">
    <source>
        <dbReference type="ARBA" id="ARBA00022753"/>
    </source>
</evidence>
<evidence type="ECO:0000256" key="21">
    <source>
        <dbReference type="ARBA" id="ARBA00065641"/>
    </source>
</evidence>
<dbReference type="InterPro" id="IPR000008">
    <property type="entry name" value="C2_dom"/>
</dbReference>
<evidence type="ECO:0000256" key="10">
    <source>
        <dbReference type="ARBA" id="ARBA00022794"/>
    </source>
</evidence>
<evidence type="ECO:0000256" key="5">
    <source>
        <dbReference type="ARBA" id="ARBA00022490"/>
    </source>
</evidence>
<dbReference type="FunFam" id="2.60.40.150:FF:000007">
    <property type="entry name" value="Synaptotagmin 1"/>
    <property type="match status" value="1"/>
</dbReference>
<dbReference type="FunFam" id="2.60.40.150:FF:000111">
    <property type="entry name" value="synaptotagmin-5 isoform X1"/>
    <property type="match status" value="1"/>
</dbReference>
<keyword evidence="15" id="KW-0968">Cytoplasmic vesicle</keyword>
<evidence type="ECO:0000256" key="2">
    <source>
        <dbReference type="ARBA" id="ARBA00004254"/>
    </source>
</evidence>
<feature type="region of interest" description="Disordered" evidence="24">
    <location>
        <begin position="756"/>
        <end position="854"/>
    </location>
</feature>
<gene>
    <name evidence="27" type="ORF">E5288_WYG015423</name>
</gene>
<evidence type="ECO:0000256" key="20">
    <source>
        <dbReference type="ARBA" id="ARBA00058941"/>
    </source>
</evidence>
<dbReference type="InterPro" id="IPR027974">
    <property type="entry name" value="DUF4470"/>
</dbReference>
<keyword evidence="6 25" id="KW-0812">Transmembrane</keyword>
<evidence type="ECO:0000256" key="7">
    <source>
        <dbReference type="ARBA" id="ARBA00022723"/>
    </source>
</evidence>
<dbReference type="Pfam" id="PF14737">
    <property type="entry name" value="DUF4470"/>
    <property type="match status" value="1"/>
</dbReference>
<keyword evidence="9" id="KW-0967">Endosome</keyword>
<comment type="similarity">
    <text evidence="4">Belongs to the DNAAF3 family.</text>
</comment>
<evidence type="ECO:0000313" key="27">
    <source>
        <dbReference type="EMBL" id="MXQ98435.1"/>
    </source>
</evidence>
<dbReference type="EMBL" id="VBQZ03000240">
    <property type="protein sequence ID" value="MXQ98435.1"/>
    <property type="molecule type" value="Genomic_DNA"/>
</dbReference>
<evidence type="ECO:0000256" key="24">
    <source>
        <dbReference type="SAM" id="MobiDB-lite"/>
    </source>
</evidence>
<evidence type="ECO:0000256" key="11">
    <source>
        <dbReference type="ARBA" id="ARBA00022837"/>
    </source>
</evidence>
<evidence type="ECO:0000256" key="19">
    <source>
        <dbReference type="ARBA" id="ARBA00046270"/>
    </source>
</evidence>
<feature type="compositionally biased region" description="Polar residues" evidence="24">
    <location>
        <begin position="830"/>
        <end position="844"/>
    </location>
</feature>
<evidence type="ECO:0000256" key="18">
    <source>
        <dbReference type="ARBA" id="ARBA00025165"/>
    </source>
</evidence>
<keyword evidence="8" id="KW-0677">Repeat</keyword>
<evidence type="ECO:0000256" key="4">
    <source>
        <dbReference type="ARBA" id="ARBA00010449"/>
    </source>
</evidence>
<proteinExistence type="inferred from homology"/>
<evidence type="ECO:0000256" key="3">
    <source>
        <dbReference type="ARBA" id="ARBA00006996"/>
    </source>
</evidence>
<comment type="cofactor">
    <cofactor evidence="1">
        <name>Ca(2+)</name>
        <dbReference type="ChEBI" id="CHEBI:29108"/>
    </cofactor>
</comment>
<dbReference type="GO" id="GO:0055038">
    <property type="term" value="C:recycling endosome membrane"/>
    <property type="evidence" value="ECO:0007669"/>
    <property type="project" value="UniProtKB-SubCell"/>
</dbReference>
<evidence type="ECO:0000256" key="15">
    <source>
        <dbReference type="ARBA" id="ARBA00023329"/>
    </source>
</evidence>
<keyword evidence="12 25" id="KW-1133">Transmembrane helix</keyword>
<comment type="function">
    <text evidence="20">May be involved in Ca(2+)-dependent exocytosis of secretory vesicles through Ca(2+) and phospholipid binding to the C2 domain or may serve as Ca(2+) sensors in the process of vesicular trafficking and exocytosis. Regulates the Ca(2+)-dependent secretion of norepinephrine in PC12 cells. Required for export from the endocytic recycling compartment to the cell surface.</text>
</comment>
<comment type="subcellular location">
    <subcellularLocation>
        <location evidence="2">Cytoplasmic vesicle</location>
        <location evidence="2">Secretory vesicle</location>
        <location evidence="2">Synaptic vesicle membrane</location>
        <topology evidence="2">Single-pass membrane protein</topology>
    </subcellularLocation>
    <subcellularLocation>
        <location evidence="16">Dynein axonemal particle</location>
    </subcellularLocation>
    <subcellularLocation>
        <location evidence="19">Recycling endosome membrane</location>
        <topology evidence="19">Single-pass membrane protein</topology>
    </subcellularLocation>
</comment>
<feature type="compositionally biased region" description="Pro residues" evidence="24">
    <location>
        <begin position="1"/>
        <end position="16"/>
    </location>
</feature>
<comment type="subunit">
    <text evidence="21">Homodimer. Interacts with both alpha- and beta-tubulin.</text>
</comment>
<evidence type="ECO:0000313" key="28">
    <source>
        <dbReference type="Proteomes" id="UP000322234"/>
    </source>
</evidence>
<evidence type="ECO:0000256" key="25">
    <source>
        <dbReference type="SAM" id="Phobius"/>
    </source>
</evidence>
<dbReference type="GO" id="GO:0030672">
    <property type="term" value="C:synaptic vesicle membrane"/>
    <property type="evidence" value="ECO:0007669"/>
    <property type="project" value="UniProtKB-SubCell"/>
</dbReference>
<dbReference type="GO" id="GO:0046872">
    <property type="term" value="F:metal ion binding"/>
    <property type="evidence" value="ECO:0007669"/>
    <property type="project" value="UniProtKB-KW"/>
</dbReference>
<keyword evidence="10" id="KW-0970">Cilium biogenesis/degradation</keyword>
<dbReference type="AlphaFoldDB" id="A0A6B0SA97"/>
<sequence>MFPEPPTPGPPSPDTPPDSSRISHGPVPPWALATIVLVSGLLIFSCCFCLYRKRCRRRMGKKSQAQAQVHLQEVKELGRSYIDKVQPEVEELEPTPSGPGQQVAEKNELGRLQYSLDYDFQTGQLLVGIVQAEGLAALDIGGSSDPYVRVYLLPDKRRRHETRVHRQTLNPHFGETFAFKVPYVELGGRILVMAVYDFDRFSRNDAIGEVRVPMSSVDLGRPVLAWRELQAAPREEQEKLGDICFSLRYVPTAGKLTVIVLEAKNLKKMDVGGLSDPYVKVHLLQGGKKVRKKKTTIKKNTLNPYYNEAFSFEVPCDQVQKVQVELTVLDYDKLGKNEAIGRVAVGAAAGGAGLRHWADMLANPRRPIAQWHSLRPPDRFYVLENNLEAVARHILIFSLALEDPEKMGLQERSETFLEVWGNALLRPPVAAFVRAQACRLAHLVPEPDRLAEQLPWLSLGALKFRERDALEAVFRFWAGGEKGPEAFPMSRLWDSRLRQYLGSRYDARHGVSDWDLHMKLHDRGARVIHTREFRRWRDTGVAFELRDSSAYHVPNRTLASGRLLSHRGERVAARGYWGDIATGPFVAFGIEADDETLLRTSNGQPVKTACEITEHNVAELFRDMAAWGHPRAAEGDPEQVQGGAEGSSEPVFPSPAAPAPEPFTVHFLSLDSAHTLHHKSCYMGQFQLLYVACGMVHLLSAELGACVAPGGRLIVELAQFLVDLRQEQLQAFSSRVGELAQAAGFAPQLGGKPSDTFARFYKAGDSAPGHEDPAVESGTPPPEVLAPPLEATDPPSEDRTQSLESGNPPSEPLKLTSESQASLLEASVPPTGSQAPKSENQTVPPETKYPIPDI</sequence>
<evidence type="ECO:0000256" key="6">
    <source>
        <dbReference type="ARBA" id="ARBA00022692"/>
    </source>
</evidence>
<dbReference type="GO" id="GO:0044458">
    <property type="term" value="P:motile cilium assembly"/>
    <property type="evidence" value="ECO:0007669"/>
    <property type="project" value="TreeGrafter"/>
</dbReference>
<dbReference type="PRINTS" id="PR00399">
    <property type="entry name" value="SYNAPTOTAGMN"/>
</dbReference>
<evidence type="ECO:0000259" key="26">
    <source>
        <dbReference type="PROSITE" id="PS50004"/>
    </source>
</evidence>
<dbReference type="Proteomes" id="UP000322234">
    <property type="component" value="Unassembled WGS sequence"/>
</dbReference>
<evidence type="ECO:0000256" key="22">
    <source>
        <dbReference type="ARBA" id="ARBA00067956"/>
    </source>
</evidence>
<dbReference type="Pfam" id="PF14740">
    <property type="entry name" value="DUF4471"/>
    <property type="match status" value="1"/>
</dbReference>
<keyword evidence="7" id="KW-0479">Metal-binding</keyword>
<keyword evidence="13" id="KW-0770">Synapse</keyword>
<dbReference type="CDD" id="cd21342">
    <property type="entry name" value="Syt1_2_N"/>
    <property type="match status" value="1"/>
</dbReference>
<dbReference type="CDD" id="cd08385">
    <property type="entry name" value="C2A_Synaptotagmin-1-5-6-9-10"/>
    <property type="match status" value="1"/>
</dbReference>
<organism evidence="27 28">
    <name type="scientific">Bos mutus</name>
    <name type="common">wild yak</name>
    <dbReference type="NCBI Taxonomy" id="72004"/>
    <lineage>
        <taxon>Eukaryota</taxon>
        <taxon>Metazoa</taxon>
        <taxon>Chordata</taxon>
        <taxon>Craniata</taxon>
        <taxon>Vertebrata</taxon>
        <taxon>Euteleostomi</taxon>
        <taxon>Mammalia</taxon>
        <taxon>Eutheria</taxon>
        <taxon>Laurasiatheria</taxon>
        <taxon>Artiodactyla</taxon>
        <taxon>Ruminantia</taxon>
        <taxon>Pecora</taxon>
        <taxon>Bovidae</taxon>
        <taxon>Bovinae</taxon>
        <taxon>Bos</taxon>
    </lineage>
</organism>
<dbReference type="Pfam" id="PF00168">
    <property type="entry name" value="C2"/>
    <property type="match status" value="2"/>
</dbReference>
<evidence type="ECO:0000256" key="16">
    <source>
        <dbReference type="ARBA" id="ARBA00024190"/>
    </source>
</evidence>
<feature type="region of interest" description="Disordered" evidence="24">
    <location>
        <begin position="1"/>
        <end position="23"/>
    </location>
</feature>
<dbReference type="PANTHER" id="PTHR22118">
    <property type="entry name" value="DYNEIN ASSEMBLY FACTOR 3, AXONEMAL"/>
    <property type="match status" value="1"/>
</dbReference>
<evidence type="ECO:0000256" key="8">
    <source>
        <dbReference type="ARBA" id="ARBA00022737"/>
    </source>
</evidence>
<evidence type="ECO:0000256" key="1">
    <source>
        <dbReference type="ARBA" id="ARBA00001913"/>
    </source>
</evidence>
<feature type="domain" description="C2" evidence="26">
    <location>
        <begin position="108"/>
        <end position="227"/>
    </location>
</feature>
<dbReference type="InterPro" id="IPR039304">
    <property type="entry name" value="DNAAF3"/>
</dbReference>
<keyword evidence="11" id="KW-0106">Calcium</keyword>
<evidence type="ECO:0000256" key="13">
    <source>
        <dbReference type="ARBA" id="ARBA00023018"/>
    </source>
</evidence>
<keyword evidence="5" id="KW-0963">Cytoplasm</keyword>
<dbReference type="SUPFAM" id="SSF49562">
    <property type="entry name" value="C2 domain (Calcium/lipid-binding domain, CaLB)"/>
    <property type="match status" value="2"/>
</dbReference>
<dbReference type="GO" id="GO:0120293">
    <property type="term" value="C:dynein axonemal particle"/>
    <property type="evidence" value="ECO:0007669"/>
    <property type="project" value="UniProtKB-SubCell"/>
</dbReference>
<name>A0A6B0SA97_9CETA</name>
<keyword evidence="28" id="KW-1185">Reference proteome</keyword>
<evidence type="ECO:0000256" key="17">
    <source>
        <dbReference type="ARBA" id="ARBA00024431"/>
    </source>
</evidence>
<comment type="function">
    <text evidence="18">Required for the assembly of axonemal inner and outer dynein arms. Involved in preassembly of dyneins into complexes before their transport into cilia.</text>
</comment>
<dbReference type="GO" id="GO:0070286">
    <property type="term" value="P:axonemal dynein complex assembly"/>
    <property type="evidence" value="ECO:0007669"/>
    <property type="project" value="InterPro"/>
</dbReference>
<evidence type="ECO:0000256" key="14">
    <source>
        <dbReference type="ARBA" id="ARBA00023136"/>
    </source>
</evidence>
<dbReference type="PROSITE" id="PS50004">
    <property type="entry name" value="C2"/>
    <property type="match status" value="2"/>
</dbReference>
<dbReference type="SMART" id="SM00239">
    <property type="entry name" value="C2"/>
    <property type="match status" value="2"/>
</dbReference>
<feature type="region of interest" description="Disordered" evidence="24">
    <location>
        <begin position="631"/>
        <end position="655"/>
    </location>
</feature>
<evidence type="ECO:0000256" key="23">
    <source>
        <dbReference type="ARBA" id="ARBA00075604"/>
    </source>
</evidence>
<accession>A0A6B0SA97</accession>
<dbReference type="PRINTS" id="PR00360">
    <property type="entry name" value="C2DOMAIN"/>
</dbReference>
<comment type="caution">
    <text evidence="27">The sequence shown here is derived from an EMBL/GenBank/DDBJ whole genome shotgun (WGS) entry which is preliminary data.</text>
</comment>
<dbReference type="PANTHER" id="PTHR22118:SF14">
    <property type="entry name" value="DYNEIN AXONEMAL ASSEMBLY FACTOR 3"/>
    <property type="match status" value="1"/>
</dbReference>
<comment type="similarity">
    <text evidence="3">Belongs to the synaptotagmin family.</text>
</comment>
<dbReference type="InterPro" id="IPR001565">
    <property type="entry name" value="Synaptotagmin"/>
</dbReference>
<dbReference type="InterPro" id="IPR028235">
    <property type="entry name" value="DNAAF3_C"/>
</dbReference>
<dbReference type="Gene3D" id="2.60.40.150">
    <property type="entry name" value="C2 domain"/>
    <property type="match status" value="2"/>
</dbReference>
<protein>
    <recommendedName>
        <fullName evidence="17">Dynein axonemal assembly factor 3</fullName>
    </recommendedName>
    <alternativeName>
        <fullName evidence="23">Synaptotagmin V</fullName>
    </alternativeName>
    <alternativeName>
        <fullName evidence="22">Synaptotagmin-5</fullName>
    </alternativeName>
</protein>
<dbReference type="InterPro" id="IPR035892">
    <property type="entry name" value="C2_domain_sf"/>
</dbReference>
<feature type="domain" description="C2" evidence="26">
    <location>
        <begin position="239"/>
        <end position="372"/>
    </location>
</feature>
<evidence type="ECO:0000256" key="12">
    <source>
        <dbReference type="ARBA" id="ARBA00022989"/>
    </source>
</evidence>
<reference evidence="27" key="1">
    <citation type="submission" date="2019-10" db="EMBL/GenBank/DDBJ databases">
        <title>The sequence and de novo assembly of the wild yak genome.</title>
        <authorList>
            <person name="Liu Y."/>
        </authorList>
    </citation>
    <scope>NUCLEOTIDE SEQUENCE [LARGE SCALE GENOMIC DNA]</scope>
    <source>
        <strain evidence="27">WY2019</strain>
    </source>
</reference>
<feature type="transmembrane region" description="Helical" evidence="25">
    <location>
        <begin position="30"/>
        <end position="51"/>
    </location>
</feature>